<accession>X0UZJ1</accession>
<evidence type="ECO:0000256" key="1">
    <source>
        <dbReference type="ARBA" id="ARBA00022801"/>
    </source>
</evidence>
<evidence type="ECO:0000313" key="2">
    <source>
        <dbReference type="EMBL" id="GAF93835.1"/>
    </source>
</evidence>
<name>X0UZJ1_9ZZZZ</name>
<comment type="caution">
    <text evidence="2">The sequence shown here is derived from an EMBL/GenBank/DDBJ whole genome shotgun (WGS) entry which is preliminary data.</text>
</comment>
<feature type="non-terminal residue" evidence="2">
    <location>
        <position position="87"/>
    </location>
</feature>
<keyword evidence="1" id="KW-0378">Hydrolase</keyword>
<gene>
    <name evidence="2" type="ORF">S01H1_19384</name>
</gene>
<protein>
    <recommendedName>
        <fullName evidence="3">Amidohydrolase-related domain-containing protein</fullName>
    </recommendedName>
</protein>
<dbReference type="PANTHER" id="PTHR11113:SF14">
    <property type="entry name" value="N-ACETYLGLUCOSAMINE-6-PHOSPHATE DEACETYLASE"/>
    <property type="match status" value="1"/>
</dbReference>
<sequence length="87" mass="9280">MLEGRNMFERETLVFKNATIITPMRVIDNGVLIVENGKISSIDPEAGVKIPEGIKVIDAAGNYLAPGFIDIHLHGGGGADVMDGTEE</sequence>
<organism evidence="2">
    <name type="scientific">marine sediment metagenome</name>
    <dbReference type="NCBI Taxonomy" id="412755"/>
    <lineage>
        <taxon>unclassified sequences</taxon>
        <taxon>metagenomes</taxon>
        <taxon>ecological metagenomes</taxon>
    </lineage>
</organism>
<dbReference type="AlphaFoldDB" id="X0UZJ1"/>
<dbReference type="PANTHER" id="PTHR11113">
    <property type="entry name" value="N-ACETYLGLUCOSAMINE-6-PHOSPHATE DEACETYLASE"/>
    <property type="match status" value="1"/>
</dbReference>
<evidence type="ECO:0008006" key="3">
    <source>
        <dbReference type="Google" id="ProtNLM"/>
    </source>
</evidence>
<reference evidence="2" key="1">
    <citation type="journal article" date="2014" name="Front. Microbiol.">
        <title>High frequency of phylogenetically diverse reductive dehalogenase-homologous genes in deep subseafloor sedimentary metagenomes.</title>
        <authorList>
            <person name="Kawai M."/>
            <person name="Futagami T."/>
            <person name="Toyoda A."/>
            <person name="Takaki Y."/>
            <person name="Nishi S."/>
            <person name="Hori S."/>
            <person name="Arai W."/>
            <person name="Tsubouchi T."/>
            <person name="Morono Y."/>
            <person name="Uchiyama I."/>
            <person name="Ito T."/>
            <person name="Fujiyama A."/>
            <person name="Inagaki F."/>
            <person name="Takami H."/>
        </authorList>
    </citation>
    <scope>NUCLEOTIDE SEQUENCE</scope>
    <source>
        <strain evidence="2">Expedition CK06-06</strain>
    </source>
</reference>
<dbReference type="Gene3D" id="3.20.20.140">
    <property type="entry name" value="Metal-dependent hydrolases"/>
    <property type="match status" value="1"/>
</dbReference>
<dbReference type="GO" id="GO:0006046">
    <property type="term" value="P:N-acetylglucosamine catabolic process"/>
    <property type="evidence" value="ECO:0007669"/>
    <property type="project" value="TreeGrafter"/>
</dbReference>
<dbReference type="Gene3D" id="2.30.40.10">
    <property type="entry name" value="Urease, subunit C, domain 1"/>
    <property type="match status" value="1"/>
</dbReference>
<dbReference type="EMBL" id="BARS01010462">
    <property type="protein sequence ID" value="GAF93835.1"/>
    <property type="molecule type" value="Genomic_DNA"/>
</dbReference>
<proteinExistence type="predicted"/>
<dbReference type="SUPFAM" id="SSF51338">
    <property type="entry name" value="Composite domain of metallo-dependent hydrolases"/>
    <property type="match status" value="1"/>
</dbReference>
<dbReference type="GO" id="GO:0008448">
    <property type="term" value="F:N-acetylglucosamine-6-phosphate deacetylase activity"/>
    <property type="evidence" value="ECO:0007669"/>
    <property type="project" value="TreeGrafter"/>
</dbReference>
<dbReference type="InterPro" id="IPR011059">
    <property type="entry name" value="Metal-dep_hydrolase_composite"/>
</dbReference>